<dbReference type="PROSITE" id="PS52016">
    <property type="entry name" value="TONB_DEPENDENT_REC_3"/>
    <property type="match status" value="1"/>
</dbReference>
<dbReference type="NCBIfam" id="TIGR04056">
    <property type="entry name" value="OMP_RagA_SusC"/>
    <property type="match status" value="1"/>
</dbReference>
<dbReference type="InterPro" id="IPR023996">
    <property type="entry name" value="TonB-dep_OMP_SusC/RagA"/>
</dbReference>
<sequence>MKIDSLFNSLFGDKHRQTLFLTLNPYKFMHKYFSFQFLERIMSLGLTLNKIPLAMRLFVLILICSITLVHASNSYAQNTVIKIEVQNKTVSEVLSEIEKQSDFTFFFNNKHVDQNRKVSVAANNSNIFKILDEIFKGTQVKYSVLGKKIILSTEIQTSQQERKKRVTGKICDANGEPLIGASIQVKGTTIGSITDIDGNYSLEVPDDAVLVISYIGYIAQEVSVGIKNVVNIALKEDAEVLDEVVVVGYGVQKKSDVTGAMIRVNSEDLTSRPVANAFEAMQGKAAGVDITSNERPGEIGTINIRGVRSLSASNTPLYVVDGIPLMSNSGIETLNPQDIESIDVLKDASATAIYGSRGANGVVLVTTKQGKEGKMSLNYSGTMTIETLQDYSEMMNSAEYIEWRRWAYYYYDPSTYPRADQPTKENDYDIFMGSADPYAWRNIERGWAGGIWDGSKVPTTDWGSMVKQTGITHEHTLSASGGTEKMRGYASFGYLNNEGTIKGESYTRYTAKVSTDMTPVKWFKLGMNVNATFSEQQYGSSAKSVGQLSTNIPKNLYAASTSIFPYAVPYDDNGERIIYPGGDDGVKTVVDDWKYSEYERRMLRVIGSMYAQLDLGEIYKPLKGLRYRLNFGPDFRYWRNGTFEDAQSVSRNGSPNYASLENQHDFSWTLDNLIYYDKVIGKHSLGVTLLQSATKYHYEDASMAAVGIPLSSAKWNALNQQNISNLDSWSSNLIEKQLLSYMFRLNYDYSNKYLLTVSGRWDGASQLADGNKWAFFPSVALGWRLEQEEFLKNIHWINQLKLRMGVGVTGNSAIDPYQTKGGIVSLFYPSGSNLVSGHVPTEMMVEDGDVAMANPSLTWEKTRQWNVGLDYAILNGRISGVLDFYTSQTSDLLMAMTIPALNGYQNTYSNVGETSNIGVDITLNTVNVKTSDFEWSTTLNAAWQKDKIETLANGKEDDINNNWFIGHALGVVYGYQSAGLWKEEDAAEMAKFNANGHKFAAGMVRPVDQNHDYLIDPNDDRVVIGHTRPRWTLGMTNTFSYKNLDFSFMLYGRFDYMVDTGGEYQGGRYTQRKINYYNENNKNAEYQKPIYSGSAGDPYYNIIGYKNGSFLKVRNVSLGYTFPQLLVKKWGLSNLRVYVQAKNPGRIFSNIDFLELDASQAGTTTWNRGYTIGLNIGF</sequence>
<comment type="subcellular location">
    <subcellularLocation>
        <location evidence="1 7">Cell outer membrane</location>
        <topology evidence="1 7">Multi-pass membrane protein</topology>
    </subcellularLocation>
</comment>
<evidence type="ECO:0000256" key="4">
    <source>
        <dbReference type="ARBA" id="ARBA00022692"/>
    </source>
</evidence>
<comment type="caution">
    <text evidence="9">The sequence shown here is derived from an EMBL/GenBank/DDBJ whole genome shotgun (WGS) entry which is preliminary data.</text>
</comment>
<evidence type="ECO:0000256" key="3">
    <source>
        <dbReference type="ARBA" id="ARBA00022452"/>
    </source>
</evidence>
<keyword evidence="4 7" id="KW-0812">Transmembrane</keyword>
<evidence type="ECO:0000256" key="2">
    <source>
        <dbReference type="ARBA" id="ARBA00022448"/>
    </source>
</evidence>
<proteinExistence type="inferred from homology"/>
<dbReference type="SUPFAM" id="SSF49464">
    <property type="entry name" value="Carboxypeptidase regulatory domain-like"/>
    <property type="match status" value="1"/>
</dbReference>
<dbReference type="SUPFAM" id="SSF56935">
    <property type="entry name" value="Porins"/>
    <property type="match status" value="1"/>
</dbReference>
<dbReference type="EMBL" id="AFBM01000028">
    <property type="protein sequence ID" value="EGF50814.1"/>
    <property type="molecule type" value="Genomic_DNA"/>
</dbReference>
<comment type="similarity">
    <text evidence="7">Belongs to the TonB-dependent receptor family.</text>
</comment>
<name>A0ABP2KPB5_9BACE</name>
<dbReference type="Pfam" id="PF07715">
    <property type="entry name" value="Plug"/>
    <property type="match status" value="1"/>
</dbReference>
<organism evidence="9 10">
    <name type="scientific">Bacteroides clarus YIT 12056</name>
    <dbReference type="NCBI Taxonomy" id="762984"/>
    <lineage>
        <taxon>Bacteria</taxon>
        <taxon>Pseudomonadati</taxon>
        <taxon>Bacteroidota</taxon>
        <taxon>Bacteroidia</taxon>
        <taxon>Bacteroidales</taxon>
        <taxon>Bacteroidaceae</taxon>
        <taxon>Bacteroides</taxon>
    </lineage>
</organism>
<accession>A0ABP2KPB5</accession>
<keyword evidence="9" id="KW-0675">Receptor</keyword>
<keyword evidence="3 7" id="KW-1134">Transmembrane beta strand</keyword>
<feature type="domain" description="Secretin/TonB short N-terminal" evidence="8">
    <location>
        <begin position="103"/>
        <end position="154"/>
    </location>
</feature>
<reference evidence="9 10" key="1">
    <citation type="submission" date="2011-02" db="EMBL/GenBank/DDBJ databases">
        <authorList>
            <person name="Weinstock G."/>
            <person name="Sodergren E."/>
            <person name="Clifton S."/>
            <person name="Fulton L."/>
            <person name="Fulton B."/>
            <person name="Courtney L."/>
            <person name="Fronick C."/>
            <person name="Harrison M."/>
            <person name="Strong C."/>
            <person name="Farmer C."/>
            <person name="Delahaunty K."/>
            <person name="Markovic C."/>
            <person name="Hall O."/>
            <person name="Minx P."/>
            <person name="Tomlinson C."/>
            <person name="Mitreva M."/>
            <person name="Hou S."/>
            <person name="Chen J."/>
            <person name="Wollam A."/>
            <person name="Pepin K.H."/>
            <person name="Johnson M."/>
            <person name="Bhonagiri V."/>
            <person name="Zhang X."/>
            <person name="Suruliraj S."/>
            <person name="Warren W."/>
            <person name="Chinwalla A."/>
            <person name="Mardis E.R."/>
            <person name="Wilson R.K."/>
        </authorList>
    </citation>
    <scope>NUCLEOTIDE SEQUENCE [LARGE SCALE GENOMIC DNA]</scope>
    <source>
        <strain evidence="9 10">YIT 12056</strain>
    </source>
</reference>
<dbReference type="Gene3D" id="2.170.130.10">
    <property type="entry name" value="TonB-dependent receptor, plug domain"/>
    <property type="match status" value="1"/>
</dbReference>
<dbReference type="InterPro" id="IPR008969">
    <property type="entry name" value="CarboxyPept-like_regulatory"/>
</dbReference>
<dbReference type="InterPro" id="IPR036942">
    <property type="entry name" value="Beta-barrel_TonB_sf"/>
</dbReference>
<evidence type="ECO:0000313" key="10">
    <source>
        <dbReference type="Proteomes" id="UP000010321"/>
    </source>
</evidence>
<evidence type="ECO:0000256" key="6">
    <source>
        <dbReference type="ARBA" id="ARBA00023237"/>
    </source>
</evidence>
<evidence type="ECO:0000259" key="8">
    <source>
        <dbReference type="SMART" id="SM00965"/>
    </source>
</evidence>
<evidence type="ECO:0000256" key="7">
    <source>
        <dbReference type="PROSITE-ProRule" id="PRU01360"/>
    </source>
</evidence>
<keyword evidence="5 7" id="KW-0472">Membrane</keyword>
<gene>
    <name evidence="9" type="ORF">HMPREF9445_02408</name>
</gene>
<dbReference type="Gene3D" id="2.60.40.1120">
    <property type="entry name" value="Carboxypeptidase-like, regulatory domain"/>
    <property type="match status" value="1"/>
</dbReference>
<dbReference type="SMART" id="SM00965">
    <property type="entry name" value="STN"/>
    <property type="match status" value="1"/>
</dbReference>
<keyword evidence="2 7" id="KW-0813">Transport</keyword>
<dbReference type="RefSeq" id="WP_009122494.1">
    <property type="nucleotide sequence ID" value="NZ_FQWK01000002.1"/>
</dbReference>
<dbReference type="InterPro" id="IPR039426">
    <property type="entry name" value="TonB-dep_rcpt-like"/>
</dbReference>
<evidence type="ECO:0000256" key="1">
    <source>
        <dbReference type="ARBA" id="ARBA00004571"/>
    </source>
</evidence>
<dbReference type="NCBIfam" id="TIGR04057">
    <property type="entry name" value="SusC_RagA_signa"/>
    <property type="match status" value="1"/>
</dbReference>
<dbReference type="InterPro" id="IPR037066">
    <property type="entry name" value="Plug_dom_sf"/>
</dbReference>
<keyword evidence="10" id="KW-1185">Reference proteome</keyword>
<protein>
    <submittedName>
        <fullName evidence="9">TonB-dependent receptor plug domain protein</fullName>
    </submittedName>
</protein>
<dbReference type="InterPro" id="IPR012910">
    <property type="entry name" value="Plug_dom"/>
</dbReference>
<dbReference type="Pfam" id="PF13715">
    <property type="entry name" value="CarbopepD_reg_2"/>
    <property type="match status" value="1"/>
</dbReference>
<dbReference type="Pfam" id="PF07660">
    <property type="entry name" value="STN"/>
    <property type="match status" value="1"/>
</dbReference>
<dbReference type="InterPro" id="IPR011662">
    <property type="entry name" value="Secretin/TonB_short_N"/>
</dbReference>
<keyword evidence="6 7" id="KW-0998">Cell outer membrane</keyword>
<dbReference type="InterPro" id="IPR023997">
    <property type="entry name" value="TonB-dep_OMP_SusC/RagA_CS"/>
</dbReference>
<dbReference type="Proteomes" id="UP000010321">
    <property type="component" value="Unassembled WGS sequence"/>
</dbReference>
<dbReference type="Gene3D" id="2.40.170.20">
    <property type="entry name" value="TonB-dependent receptor, beta-barrel domain"/>
    <property type="match status" value="1"/>
</dbReference>
<evidence type="ECO:0000313" key="9">
    <source>
        <dbReference type="EMBL" id="EGF50814.1"/>
    </source>
</evidence>
<evidence type="ECO:0000256" key="5">
    <source>
        <dbReference type="ARBA" id="ARBA00023136"/>
    </source>
</evidence>